<dbReference type="GO" id="GO:0016020">
    <property type="term" value="C:membrane"/>
    <property type="evidence" value="ECO:0007669"/>
    <property type="project" value="UniProtKB-SubCell"/>
</dbReference>
<feature type="transmembrane region" description="Helical" evidence="5">
    <location>
        <begin position="92"/>
        <end position="115"/>
    </location>
</feature>
<dbReference type="Pfam" id="PF04505">
    <property type="entry name" value="CD225"/>
    <property type="match status" value="1"/>
</dbReference>
<comment type="subcellular location">
    <subcellularLocation>
        <location evidence="1">Membrane</location>
    </subcellularLocation>
</comment>
<dbReference type="AlphaFoldDB" id="A0A4Q7J0N3"/>
<proteinExistence type="predicted"/>
<keyword evidence="2 5" id="KW-0812">Transmembrane</keyword>
<dbReference type="InterPro" id="IPR051423">
    <property type="entry name" value="CD225/Dispanin"/>
</dbReference>
<organism evidence="6 7">
    <name type="scientific">Amycolatopsis suaedae</name>
    <dbReference type="NCBI Taxonomy" id="2510978"/>
    <lineage>
        <taxon>Bacteria</taxon>
        <taxon>Bacillati</taxon>
        <taxon>Actinomycetota</taxon>
        <taxon>Actinomycetes</taxon>
        <taxon>Pseudonocardiales</taxon>
        <taxon>Pseudonocardiaceae</taxon>
        <taxon>Amycolatopsis</taxon>
    </lineage>
</organism>
<keyword evidence="3 5" id="KW-1133">Transmembrane helix</keyword>
<comment type="caution">
    <text evidence="6">The sequence shown here is derived from an EMBL/GenBank/DDBJ whole genome shotgun (WGS) entry which is preliminary data.</text>
</comment>
<gene>
    <name evidence="6" type="ORF">EWH70_29080</name>
</gene>
<dbReference type="PANTHER" id="PTHR14948">
    <property type="entry name" value="NG5"/>
    <property type="match status" value="1"/>
</dbReference>
<dbReference type="Proteomes" id="UP000292003">
    <property type="component" value="Unassembled WGS sequence"/>
</dbReference>
<sequence>MTDPYGGNYGQYGPGTGGYPQYPYGGPPQGPPPENNLVWAILSTVMCCPPLGIVAIVKASEVNGLWAQGQFEAAHRAADAAKKWSIWSALSLVIFALLYLLFIVFMIFVIGGVTWSQLVP</sequence>
<accession>A0A4Q7J0N3</accession>
<dbReference type="EMBL" id="SFCC01000017">
    <property type="protein sequence ID" value="RZQ60357.1"/>
    <property type="molecule type" value="Genomic_DNA"/>
</dbReference>
<evidence type="ECO:0000256" key="3">
    <source>
        <dbReference type="ARBA" id="ARBA00022989"/>
    </source>
</evidence>
<evidence type="ECO:0000313" key="7">
    <source>
        <dbReference type="Proteomes" id="UP000292003"/>
    </source>
</evidence>
<dbReference type="RefSeq" id="WP_130478745.1">
    <property type="nucleotide sequence ID" value="NZ_SFCC01000017.1"/>
</dbReference>
<dbReference type="InterPro" id="IPR007593">
    <property type="entry name" value="CD225/Dispanin_fam"/>
</dbReference>
<keyword evidence="4 5" id="KW-0472">Membrane</keyword>
<keyword evidence="7" id="KW-1185">Reference proteome</keyword>
<dbReference type="OrthoDB" id="9815705at2"/>
<reference evidence="6 7" key="1">
    <citation type="submission" date="2019-02" db="EMBL/GenBank/DDBJ databases">
        <title>Draft genome sequence of Amycolatopsis sp. 8-3EHSu isolated from roots of Suaeda maritima.</title>
        <authorList>
            <person name="Duangmal K."/>
            <person name="Chantavorakit T."/>
        </authorList>
    </citation>
    <scope>NUCLEOTIDE SEQUENCE [LARGE SCALE GENOMIC DNA]</scope>
    <source>
        <strain evidence="6 7">8-3EHSu</strain>
    </source>
</reference>
<evidence type="ECO:0000256" key="2">
    <source>
        <dbReference type="ARBA" id="ARBA00022692"/>
    </source>
</evidence>
<evidence type="ECO:0000256" key="5">
    <source>
        <dbReference type="SAM" id="Phobius"/>
    </source>
</evidence>
<evidence type="ECO:0000256" key="1">
    <source>
        <dbReference type="ARBA" id="ARBA00004370"/>
    </source>
</evidence>
<dbReference type="PANTHER" id="PTHR14948:SF25">
    <property type="entry name" value="DUF4190 DOMAIN-CONTAINING PROTEIN"/>
    <property type="match status" value="1"/>
</dbReference>
<feature type="transmembrane region" description="Helical" evidence="5">
    <location>
        <begin position="37"/>
        <end position="57"/>
    </location>
</feature>
<protein>
    <submittedName>
        <fullName evidence="6">CD225/dispanin family protein</fullName>
    </submittedName>
</protein>
<name>A0A4Q7J0N3_9PSEU</name>
<evidence type="ECO:0000256" key="4">
    <source>
        <dbReference type="ARBA" id="ARBA00023136"/>
    </source>
</evidence>
<evidence type="ECO:0000313" key="6">
    <source>
        <dbReference type="EMBL" id="RZQ60357.1"/>
    </source>
</evidence>